<dbReference type="EMBL" id="ML977319">
    <property type="protein sequence ID" value="KAF2117038.1"/>
    <property type="molecule type" value="Genomic_DNA"/>
</dbReference>
<feature type="region of interest" description="Disordered" evidence="1">
    <location>
        <begin position="89"/>
        <end position="110"/>
    </location>
</feature>
<feature type="compositionally biased region" description="Polar residues" evidence="1">
    <location>
        <begin position="54"/>
        <end position="66"/>
    </location>
</feature>
<protein>
    <submittedName>
        <fullName evidence="2">Uncharacterized protein</fullName>
    </submittedName>
</protein>
<evidence type="ECO:0000256" key="1">
    <source>
        <dbReference type="SAM" id="MobiDB-lite"/>
    </source>
</evidence>
<feature type="region of interest" description="Disordered" evidence="1">
    <location>
        <begin position="43"/>
        <end position="66"/>
    </location>
</feature>
<dbReference type="AlphaFoldDB" id="A0A6A5ZFA9"/>
<evidence type="ECO:0000313" key="3">
    <source>
        <dbReference type="Proteomes" id="UP000799770"/>
    </source>
</evidence>
<evidence type="ECO:0000313" key="2">
    <source>
        <dbReference type="EMBL" id="KAF2117038.1"/>
    </source>
</evidence>
<feature type="compositionally biased region" description="Acidic residues" evidence="1">
    <location>
        <begin position="376"/>
        <end position="388"/>
    </location>
</feature>
<sequence length="489" mass="53462">LWCPLSPICFPYGIYSGSSLFVHRISILEDLFAMARDCSDYNNRRGRNNRIPASGSNQTPLGNSKVSGYKSGVSTLGLGGIGLVRAPMPPQPLQSSLKQEPSNLSGHDTQHEADAAPEIALNYVGQYSVGGIIMTYEVELAKDREGIQEEMARPGTRSEFKKLGNVWAVAKDRPDVIKEIDQQGGTLVVWRGVTYGEKGIADFSQSVRSAHMVINKATKPLQDNGEPAENDPLLNQFENLTGHPDIILERDFKHKPKAQSHIRLDSTTTVVPHQRHEQVGCLSPHMFQKILEAELGVLAEKAAITLPNAPKILLEIALKSAKFQRVQEVLEETPADQAPVLGCPTTLEASIDSILQVLRASNIGSASQNGRNDHTDELDETGEEDEDQDLPRRQLYSGLAPQLTGLPPQPSSNKNSQPNGPLQELDKNKSMKRSATDSSDQLLIEVARQVKARKTKSGTGTSAFAVPPPPGPADWCKENNSSYRYPKTK</sequence>
<proteinExistence type="predicted"/>
<gene>
    <name evidence="2" type="ORF">BDV96DRAFT_657090</name>
</gene>
<reference evidence="2" key="1">
    <citation type="journal article" date="2020" name="Stud. Mycol.">
        <title>101 Dothideomycetes genomes: a test case for predicting lifestyles and emergence of pathogens.</title>
        <authorList>
            <person name="Haridas S."/>
            <person name="Albert R."/>
            <person name="Binder M."/>
            <person name="Bloem J."/>
            <person name="Labutti K."/>
            <person name="Salamov A."/>
            <person name="Andreopoulos B."/>
            <person name="Baker S."/>
            <person name="Barry K."/>
            <person name="Bills G."/>
            <person name="Bluhm B."/>
            <person name="Cannon C."/>
            <person name="Castanera R."/>
            <person name="Culley D."/>
            <person name="Daum C."/>
            <person name="Ezra D."/>
            <person name="Gonzalez J."/>
            <person name="Henrissat B."/>
            <person name="Kuo A."/>
            <person name="Liang C."/>
            <person name="Lipzen A."/>
            <person name="Lutzoni F."/>
            <person name="Magnuson J."/>
            <person name="Mondo S."/>
            <person name="Nolan M."/>
            <person name="Ohm R."/>
            <person name="Pangilinan J."/>
            <person name="Park H.-J."/>
            <person name="Ramirez L."/>
            <person name="Alfaro M."/>
            <person name="Sun H."/>
            <person name="Tritt A."/>
            <person name="Yoshinaga Y."/>
            <person name="Zwiers L.-H."/>
            <person name="Turgeon B."/>
            <person name="Goodwin S."/>
            <person name="Spatafora J."/>
            <person name="Crous P."/>
            <person name="Grigoriev I."/>
        </authorList>
    </citation>
    <scope>NUCLEOTIDE SEQUENCE</scope>
    <source>
        <strain evidence="2">CBS 627.86</strain>
    </source>
</reference>
<feature type="compositionally biased region" description="Low complexity" evidence="1">
    <location>
        <begin position="411"/>
        <end position="421"/>
    </location>
</feature>
<keyword evidence="3" id="KW-1185">Reference proteome</keyword>
<dbReference type="Proteomes" id="UP000799770">
    <property type="component" value="Unassembled WGS sequence"/>
</dbReference>
<feature type="non-terminal residue" evidence="2">
    <location>
        <position position="1"/>
    </location>
</feature>
<accession>A0A6A5ZFA9</accession>
<feature type="region of interest" description="Disordered" evidence="1">
    <location>
        <begin position="365"/>
        <end position="489"/>
    </location>
</feature>
<name>A0A6A5ZFA9_9PLEO</name>
<organism evidence="2 3">
    <name type="scientific">Lophiotrema nucula</name>
    <dbReference type="NCBI Taxonomy" id="690887"/>
    <lineage>
        <taxon>Eukaryota</taxon>
        <taxon>Fungi</taxon>
        <taxon>Dikarya</taxon>
        <taxon>Ascomycota</taxon>
        <taxon>Pezizomycotina</taxon>
        <taxon>Dothideomycetes</taxon>
        <taxon>Pleosporomycetidae</taxon>
        <taxon>Pleosporales</taxon>
        <taxon>Lophiotremataceae</taxon>
        <taxon>Lophiotrema</taxon>
    </lineage>
</organism>
<feature type="compositionally biased region" description="Polar residues" evidence="1">
    <location>
        <begin position="93"/>
        <end position="107"/>
    </location>
</feature>